<evidence type="ECO:0000313" key="2">
    <source>
        <dbReference type="Proteomes" id="UP000005384"/>
    </source>
</evidence>
<dbReference type="AlphaFoldDB" id="G5IIT2"/>
<dbReference type="EMBL" id="ADLN01000092">
    <property type="protein sequence ID" value="EHI58717.1"/>
    <property type="molecule type" value="Genomic_DNA"/>
</dbReference>
<comment type="caution">
    <text evidence="1">The sequence shown here is derived from an EMBL/GenBank/DDBJ whole genome shotgun (WGS) entry which is preliminary data.</text>
</comment>
<proteinExistence type="predicted"/>
<dbReference type="HOGENOM" id="CLU_3311010_0_0_9"/>
<organism evidence="1 2">
    <name type="scientific">Hungatella hathewayi WAL-18680</name>
    <dbReference type="NCBI Taxonomy" id="742737"/>
    <lineage>
        <taxon>Bacteria</taxon>
        <taxon>Bacillati</taxon>
        <taxon>Bacillota</taxon>
        <taxon>Clostridia</taxon>
        <taxon>Lachnospirales</taxon>
        <taxon>Lachnospiraceae</taxon>
        <taxon>Hungatella</taxon>
    </lineage>
</organism>
<protein>
    <submittedName>
        <fullName evidence="1">Uncharacterized protein</fullName>
    </submittedName>
</protein>
<dbReference type="Proteomes" id="UP000005384">
    <property type="component" value="Unassembled WGS sequence"/>
</dbReference>
<keyword evidence="2" id="KW-1185">Reference proteome</keyword>
<dbReference type="PATRIC" id="fig|742737.3.peg.3388"/>
<gene>
    <name evidence="1" type="ORF">HMPREF9473_03410</name>
</gene>
<sequence>MKGRHEDVKKTSHGGLFYALYQGIVVAERRIGLGKRESL</sequence>
<name>G5IIT2_9FIRM</name>
<reference evidence="1 2" key="1">
    <citation type="submission" date="2011-08" db="EMBL/GenBank/DDBJ databases">
        <title>The Genome Sequence of Clostridium hathewayi WAL-18680.</title>
        <authorList>
            <consortium name="The Broad Institute Genome Sequencing Platform"/>
            <person name="Earl A."/>
            <person name="Ward D."/>
            <person name="Feldgarden M."/>
            <person name="Gevers D."/>
            <person name="Finegold S.M."/>
            <person name="Summanen P.H."/>
            <person name="Molitoris D.R."/>
            <person name="Song M."/>
            <person name="Daigneault M."/>
            <person name="Allen-Vercoe E."/>
            <person name="Young S.K."/>
            <person name="Zeng Q."/>
            <person name="Gargeya S."/>
            <person name="Fitzgerald M."/>
            <person name="Haas B."/>
            <person name="Abouelleil A."/>
            <person name="Alvarado L."/>
            <person name="Arachchi H.M."/>
            <person name="Berlin A."/>
            <person name="Brown A."/>
            <person name="Chapman S.B."/>
            <person name="Chen Z."/>
            <person name="Dunbar C."/>
            <person name="Freedman E."/>
            <person name="Gearin G."/>
            <person name="Gellesch M."/>
            <person name="Goldberg J."/>
            <person name="Griggs A."/>
            <person name="Gujja S."/>
            <person name="Heiman D."/>
            <person name="Howarth C."/>
            <person name="Larson L."/>
            <person name="Lui A."/>
            <person name="MacDonald P.J.P."/>
            <person name="Montmayeur A."/>
            <person name="Murphy C."/>
            <person name="Neiman D."/>
            <person name="Pearson M."/>
            <person name="Priest M."/>
            <person name="Roberts A."/>
            <person name="Saif S."/>
            <person name="Shea T."/>
            <person name="Shenoy N."/>
            <person name="Sisk P."/>
            <person name="Stolte C."/>
            <person name="Sykes S."/>
            <person name="Wortman J."/>
            <person name="Nusbaum C."/>
            <person name="Birren B."/>
        </authorList>
    </citation>
    <scope>NUCLEOTIDE SEQUENCE [LARGE SCALE GENOMIC DNA]</scope>
    <source>
        <strain evidence="1 2">WAL-18680</strain>
    </source>
</reference>
<evidence type="ECO:0000313" key="1">
    <source>
        <dbReference type="EMBL" id="EHI58717.1"/>
    </source>
</evidence>
<accession>G5IIT2</accession>